<evidence type="ECO:0000256" key="2">
    <source>
        <dbReference type="ARBA" id="ARBA00023134"/>
    </source>
</evidence>
<evidence type="ECO:0000256" key="1">
    <source>
        <dbReference type="ARBA" id="ARBA00022741"/>
    </source>
</evidence>
<gene>
    <name evidence="5" type="ORF">DFH07DRAFT_399101</name>
</gene>
<dbReference type="GO" id="GO:0005525">
    <property type="term" value="F:GTP binding"/>
    <property type="evidence" value="ECO:0007669"/>
    <property type="project" value="UniProtKB-KW"/>
</dbReference>
<dbReference type="EMBL" id="JARJLG010000041">
    <property type="protein sequence ID" value="KAJ7763158.1"/>
    <property type="molecule type" value="Genomic_DNA"/>
</dbReference>
<comment type="caution">
    <text evidence="5">The sequence shown here is derived from an EMBL/GenBank/DDBJ whole genome shotgun (WGS) entry which is preliminary data.</text>
</comment>
<name>A0AAD7JET8_9AGAR</name>
<evidence type="ECO:0000313" key="5">
    <source>
        <dbReference type="EMBL" id="KAJ7763158.1"/>
    </source>
</evidence>
<feature type="binding site" evidence="4">
    <location>
        <position position="34"/>
    </location>
    <ligand>
        <name>Mg(2+)</name>
        <dbReference type="ChEBI" id="CHEBI:18420"/>
    </ligand>
</feature>
<dbReference type="CDD" id="cd00878">
    <property type="entry name" value="Arf_Arl"/>
    <property type="match status" value="1"/>
</dbReference>
<dbReference type="PRINTS" id="PR00449">
    <property type="entry name" value="RASTRNSFRMNG"/>
</dbReference>
<evidence type="ECO:0000256" key="4">
    <source>
        <dbReference type="PIRSR" id="PIRSR606689-2"/>
    </source>
</evidence>
<accession>A0AAD7JET8</accession>
<dbReference type="Proteomes" id="UP001215280">
    <property type="component" value="Unassembled WGS sequence"/>
</dbReference>
<dbReference type="Pfam" id="PF00025">
    <property type="entry name" value="Arf"/>
    <property type="match status" value="1"/>
</dbReference>
<dbReference type="Gene3D" id="3.40.50.300">
    <property type="entry name" value="P-loop containing nucleotide triphosphate hydrolases"/>
    <property type="match status" value="1"/>
</dbReference>
<sequence>MNLDPIRRLFDRIYPRPHNGYRIPMLGLDASGKTTILYRLKTGEIVTTVPTIGFNIENIRVRAADGRHITMLCWDAGGCDMFRFKPELLRPWIAGSDALIWILDSSDRERIVESIEELGSHISVIVAHSANPTRRDALPVLIVATKQDLPNVLSVDEIRDKVAKVADGAPNFVLGSTRDGGNFPEAFGWLLAQIEKIKSGQPAQSAPAPALPDPRSPAALQTKLDEWFMRAESDSSPEKFVRQFETLSLPAWDHYTHVRIAYLLLTIYGRQKGKNMIFDGIEKYIAESAQTRGRTFHVTMTYFWIQMVHYAIRSMPPAPTQSDVESISSMGTLVEREKQKTDEETPDDFPRFLLLNPFVADGNLWAEYYSKEVIMSPEAKAGMVLPDKKPLPNLVMREVIPSAAQGTKGSQ</sequence>
<proteinExistence type="predicted"/>
<dbReference type="PANTHER" id="PTHR11711">
    <property type="entry name" value="ADP RIBOSYLATION FACTOR-RELATED"/>
    <property type="match status" value="1"/>
</dbReference>
<dbReference type="SMART" id="SM00177">
    <property type="entry name" value="ARF"/>
    <property type="match status" value="1"/>
</dbReference>
<dbReference type="InterPro" id="IPR006689">
    <property type="entry name" value="Small_GTPase_ARF/SAR"/>
</dbReference>
<feature type="binding site" evidence="3">
    <location>
        <begin position="27"/>
        <end position="34"/>
    </location>
    <ligand>
        <name>GTP</name>
        <dbReference type="ChEBI" id="CHEBI:37565"/>
    </ligand>
</feature>
<dbReference type="GO" id="GO:0046872">
    <property type="term" value="F:metal ion binding"/>
    <property type="evidence" value="ECO:0007669"/>
    <property type="project" value="UniProtKB-KW"/>
</dbReference>
<dbReference type="PROSITE" id="PS51417">
    <property type="entry name" value="ARF"/>
    <property type="match status" value="1"/>
</dbReference>
<evidence type="ECO:0000313" key="6">
    <source>
        <dbReference type="Proteomes" id="UP001215280"/>
    </source>
</evidence>
<dbReference type="SMART" id="SM00175">
    <property type="entry name" value="RAB"/>
    <property type="match status" value="1"/>
</dbReference>
<keyword evidence="4" id="KW-0479">Metal-binding</keyword>
<evidence type="ECO:0000256" key="3">
    <source>
        <dbReference type="PIRSR" id="PIRSR606689-1"/>
    </source>
</evidence>
<keyword evidence="4" id="KW-0460">Magnesium</keyword>
<feature type="binding site" evidence="3">
    <location>
        <position position="78"/>
    </location>
    <ligand>
        <name>GTP</name>
        <dbReference type="ChEBI" id="CHEBI:37565"/>
    </ligand>
</feature>
<keyword evidence="2 3" id="KW-0342">GTP-binding</keyword>
<keyword evidence="1 3" id="KW-0547">Nucleotide-binding</keyword>
<reference evidence="5" key="1">
    <citation type="submission" date="2023-03" db="EMBL/GenBank/DDBJ databases">
        <title>Massive genome expansion in bonnet fungi (Mycena s.s.) driven by repeated elements and novel gene families across ecological guilds.</title>
        <authorList>
            <consortium name="Lawrence Berkeley National Laboratory"/>
            <person name="Harder C.B."/>
            <person name="Miyauchi S."/>
            <person name="Viragh M."/>
            <person name="Kuo A."/>
            <person name="Thoen E."/>
            <person name="Andreopoulos B."/>
            <person name="Lu D."/>
            <person name="Skrede I."/>
            <person name="Drula E."/>
            <person name="Henrissat B."/>
            <person name="Morin E."/>
            <person name="Kohler A."/>
            <person name="Barry K."/>
            <person name="LaButti K."/>
            <person name="Morin E."/>
            <person name="Salamov A."/>
            <person name="Lipzen A."/>
            <person name="Mereny Z."/>
            <person name="Hegedus B."/>
            <person name="Baldrian P."/>
            <person name="Stursova M."/>
            <person name="Weitz H."/>
            <person name="Taylor A."/>
            <person name="Grigoriev I.V."/>
            <person name="Nagy L.G."/>
            <person name="Martin F."/>
            <person name="Kauserud H."/>
        </authorList>
    </citation>
    <scope>NUCLEOTIDE SEQUENCE</scope>
    <source>
        <strain evidence="5">CBHHK188m</strain>
    </source>
</reference>
<dbReference type="InterPro" id="IPR027417">
    <property type="entry name" value="P-loop_NTPase"/>
</dbReference>
<feature type="binding site" evidence="4">
    <location>
        <position position="51"/>
    </location>
    <ligand>
        <name>Mg(2+)</name>
        <dbReference type="ChEBI" id="CHEBI:18420"/>
    </ligand>
</feature>
<protein>
    <submittedName>
        <fullName evidence="5">ADP-ribosylation factor</fullName>
    </submittedName>
</protein>
<dbReference type="SUPFAM" id="SSF52540">
    <property type="entry name" value="P-loop containing nucleoside triphosphate hydrolases"/>
    <property type="match status" value="1"/>
</dbReference>
<dbReference type="GO" id="GO:0003924">
    <property type="term" value="F:GTPase activity"/>
    <property type="evidence" value="ECO:0007669"/>
    <property type="project" value="InterPro"/>
</dbReference>
<keyword evidence="6" id="KW-1185">Reference proteome</keyword>
<organism evidence="5 6">
    <name type="scientific">Mycena maculata</name>
    <dbReference type="NCBI Taxonomy" id="230809"/>
    <lineage>
        <taxon>Eukaryota</taxon>
        <taxon>Fungi</taxon>
        <taxon>Dikarya</taxon>
        <taxon>Basidiomycota</taxon>
        <taxon>Agaricomycotina</taxon>
        <taxon>Agaricomycetes</taxon>
        <taxon>Agaricomycetidae</taxon>
        <taxon>Agaricales</taxon>
        <taxon>Marasmiineae</taxon>
        <taxon>Mycenaceae</taxon>
        <taxon>Mycena</taxon>
    </lineage>
</organism>
<dbReference type="InterPro" id="IPR024156">
    <property type="entry name" value="Small_GTPase_ARF"/>
</dbReference>
<dbReference type="AlphaFoldDB" id="A0AAD7JET8"/>